<accession>A0A3D9JQS4</accession>
<name>A0A3D9JQS4_9BACL</name>
<evidence type="ECO:0000256" key="1">
    <source>
        <dbReference type="SAM" id="MobiDB-lite"/>
    </source>
</evidence>
<comment type="caution">
    <text evidence="2">The sequence shown here is derived from an EMBL/GenBank/DDBJ whole genome shotgun (WGS) entry which is preliminary data.</text>
</comment>
<organism evidence="2 3">
    <name type="scientific">Cohnella phaseoli</name>
    <dbReference type="NCBI Taxonomy" id="456490"/>
    <lineage>
        <taxon>Bacteria</taxon>
        <taxon>Bacillati</taxon>
        <taxon>Bacillota</taxon>
        <taxon>Bacilli</taxon>
        <taxon>Bacillales</taxon>
        <taxon>Paenibacillaceae</taxon>
        <taxon>Cohnella</taxon>
    </lineage>
</organism>
<feature type="compositionally biased region" description="Polar residues" evidence="1">
    <location>
        <begin position="138"/>
        <end position="149"/>
    </location>
</feature>
<evidence type="ECO:0000313" key="3">
    <source>
        <dbReference type="Proteomes" id="UP000256977"/>
    </source>
</evidence>
<feature type="compositionally biased region" description="Low complexity" evidence="1">
    <location>
        <begin position="126"/>
        <end position="137"/>
    </location>
</feature>
<gene>
    <name evidence="2" type="ORF">DFP98_11296</name>
</gene>
<dbReference type="EMBL" id="QRDZ01000012">
    <property type="protein sequence ID" value="RED76378.1"/>
    <property type="molecule type" value="Genomic_DNA"/>
</dbReference>
<dbReference type="Proteomes" id="UP000256977">
    <property type="component" value="Unassembled WGS sequence"/>
</dbReference>
<keyword evidence="3" id="KW-1185">Reference proteome</keyword>
<evidence type="ECO:0000313" key="2">
    <source>
        <dbReference type="EMBL" id="RED76378.1"/>
    </source>
</evidence>
<protein>
    <submittedName>
        <fullName evidence="2">Uncharacterized protein</fullName>
    </submittedName>
</protein>
<proteinExistence type="predicted"/>
<dbReference type="AlphaFoldDB" id="A0A3D9JQS4"/>
<reference evidence="2 3" key="1">
    <citation type="submission" date="2018-07" db="EMBL/GenBank/DDBJ databases">
        <title>Genomic Encyclopedia of Type Strains, Phase III (KMG-III): the genomes of soil and plant-associated and newly described type strains.</title>
        <authorList>
            <person name="Whitman W."/>
        </authorList>
    </citation>
    <scope>NUCLEOTIDE SEQUENCE [LARGE SCALE GENOMIC DNA]</scope>
    <source>
        <strain evidence="2 3">CECT 7287</strain>
    </source>
</reference>
<sequence length="281" mass="30179">MREVSERKLVAAAAENQEQAGVLQEYSGSSHSAPNVRYPAETDGSYSPEDGRPLTPSAADGSAESDGDLDEKPERQAIPQPNVPNRSESKAGAGAGDGKSAGSGPDSVIDPEKSNSALTEPESPVSSDTGTSETTSGVAESSQPSQNPEETGRSGTEGYAQPYETPTITDNNRMRNYEEEIKEVQAQCAKEMKTVMVGAENGWLQVDKRDPYAIQTWQTSLTKEMAAAESECDNRFRDLTRDAEKDSQSPEVIEEWRRAFNAAKEEIKAESNAKAAKLIGG</sequence>
<feature type="region of interest" description="Disordered" evidence="1">
    <location>
        <begin position="1"/>
        <end position="177"/>
    </location>
</feature>